<comment type="subunit">
    <text evidence="1">Self-associates forming complexes of several hundred monomers.</text>
</comment>
<organism evidence="7 8">
    <name type="scientific">Aphis craccivora</name>
    <name type="common">Cowpea aphid</name>
    <dbReference type="NCBI Taxonomy" id="307492"/>
    <lineage>
        <taxon>Eukaryota</taxon>
        <taxon>Metazoa</taxon>
        <taxon>Ecdysozoa</taxon>
        <taxon>Arthropoda</taxon>
        <taxon>Hexapoda</taxon>
        <taxon>Insecta</taxon>
        <taxon>Pterygota</taxon>
        <taxon>Neoptera</taxon>
        <taxon>Paraneoptera</taxon>
        <taxon>Hemiptera</taxon>
        <taxon>Sternorrhyncha</taxon>
        <taxon>Aphidomorpha</taxon>
        <taxon>Aphidoidea</taxon>
        <taxon>Aphididae</taxon>
        <taxon>Aphidini</taxon>
        <taxon>Aphis</taxon>
        <taxon>Aphis</taxon>
    </lineage>
</organism>
<evidence type="ECO:0000313" key="8">
    <source>
        <dbReference type="Proteomes" id="UP000478052"/>
    </source>
</evidence>
<name>A0A6G0VS49_APHCR</name>
<reference evidence="7 8" key="1">
    <citation type="submission" date="2019-08" db="EMBL/GenBank/DDBJ databases">
        <title>Whole genome of Aphis craccivora.</title>
        <authorList>
            <person name="Voronova N.V."/>
            <person name="Shulinski R.S."/>
            <person name="Bandarenka Y.V."/>
            <person name="Zhorov D.G."/>
            <person name="Warner D."/>
        </authorList>
    </citation>
    <scope>NUCLEOTIDE SEQUENCE [LARGE SCALE GENOMIC DNA]</scope>
    <source>
        <strain evidence="7">180601</strain>
        <tissue evidence="7">Whole Body</tissue>
    </source>
</reference>
<evidence type="ECO:0000256" key="5">
    <source>
        <dbReference type="ARBA" id="ARBA00025466"/>
    </source>
</evidence>
<dbReference type="InterPro" id="IPR028002">
    <property type="entry name" value="Myb_DNA-bind_5"/>
</dbReference>
<accession>A0A6G0VS49</accession>
<evidence type="ECO:0000313" key="7">
    <source>
        <dbReference type="EMBL" id="KAF0707317.1"/>
    </source>
</evidence>
<feature type="non-terminal residue" evidence="7">
    <location>
        <position position="326"/>
    </location>
</feature>
<evidence type="ECO:0000256" key="4">
    <source>
        <dbReference type="ARBA" id="ARBA00023163"/>
    </source>
</evidence>
<dbReference type="Proteomes" id="UP000478052">
    <property type="component" value="Unassembled WGS sequence"/>
</dbReference>
<dbReference type="OrthoDB" id="10314341at2759"/>
<feature type="domain" description="Myb/SANT-like DNA-binding" evidence="6">
    <location>
        <begin position="7"/>
        <end position="86"/>
    </location>
</feature>
<protein>
    <recommendedName>
        <fullName evidence="2">Regulatory protein zeste</fullName>
    </recommendedName>
</protein>
<keyword evidence="4" id="KW-0804">Transcription</keyword>
<keyword evidence="3" id="KW-0805">Transcription regulation</keyword>
<sequence length="326" mass="37624">MEDKRLKSKNFTLREEEELVTLVIKYWSIVQCKITDHSNNLKKKEYWKIIENEFNNNAVSGSTECFRPSTVLKCKFENMMRRAQKKQSFNKASLTSTGGGTSKIVEMTAIDERILSQIGRRGTGFIQDKIGGSHMSEIEEIEDGPKEKNIDMTESDILVVGPEDCYQEYFPENEHQVLFDYTEKDMGNKIENQSFTGDNLSAASVSWAKYTPSMLKQPKANALCTTNQNTIANDEGHTKKRKQLQDKLTLWAKNKVTLTNQRSELEKCQLEFQQELWKKKLQTEDLLKKEIENRIQFAAEEHAAKMAKFQAETELLKIQKTVILKD</sequence>
<evidence type="ECO:0000259" key="6">
    <source>
        <dbReference type="Pfam" id="PF13873"/>
    </source>
</evidence>
<comment type="function">
    <text evidence="5">Involved in transvection phenomena (= synapsis-dependent gene expression), where the synaptic pairing of chromosomes carrying genes with which zeste interacts influences the expression of these genes. Zeste binds to DNA and stimulates transcription from a nearby promoter.</text>
</comment>
<evidence type="ECO:0000256" key="2">
    <source>
        <dbReference type="ARBA" id="ARBA00016807"/>
    </source>
</evidence>
<keyword evidence="8" id="KW-1185">Reference proteome</keyword>
<evidence type="ECO:0000256" key="1">
    <source>
        <dbReference type="ARBA" id="ARBA00011764"/>
    </source>
</evidence>
<dbReference type="Pfam" id="PF13873">
    <property type="entry name" value="Myb_DNA-bind_5"/>
    <property type="match status" value="1"/>
</dbReference>
<dbReference type="AlphaFoldDB" id="A0A6G0VS49"/>
<comment type="caution">
    <text evidence="7">The sequence shown here is derived from an EMBL/GenBank/DDBJ whole genome shotgun (WGS) entry which is preliminary data.</text>
</comment>
<gene>
    <name evidence="7" type="ORF">FWK35_00033543</name>
</gene>
<evidence type="ECO:0000256" key="3">
    <source>
        <dbReference type="ARBA" id="ARBA00023015"/>
    </source>
</evidence>
<proteinExistence type="predicted"/>
<dbReference type="EMBL" id="VUJU01012586">
    <property type="protein sequence ID" value="KAF0707317.1"/>
    <property type="molecule type" value="Genomic_DNA"/>
</dbReference>